<dbReference type="Pfam" id="PF12776">
    <property type="entry name" value="Myb_DNA-bind_3"/>
    <property type="match status" value="1"/>
</dbReference>
<organism evidence="2">
    <name type="scientific">Setaria italica</name>
    <name type="common">Foxtail millet</name>
    <name type="synonym">Panicum italicum</name>
    <dbReference type="NCBI Taxonomy" id="4555"/>
    <lineage>
        <taxon>Eukaryota</taxon>
        <taxon>Viridiplantae</taxon>
        <taxon>Streptophyta</taxon>
        <taxon>Embryophyta</taxon>
        <taxon>Tracheophyta</taxon>
        <taxon>Spermatophyta</taxon>
        <taxon>Magnoliopsida</taxon>
        <taxon>Liliopsida</taxon>
        <taxon>Poales</taxon>
        <taxon>Poaceae</taxon>
        <taxon>PACMAD clade</taxon>
        <taxon>Panicoideae</taxon>
        <taxon>Panicodae</taxon>
        <taxon>Paniceae</taxon>
        <taxon>Cenchrinae</taxon>
        <taxon>Setaria</taxon>
    </lineage>
</organism>
<proteinExistence type="predicted"/>
<reference evidence="2" key="2">
    <citation type="submission" date="2015-07" db="EMBL/GenBank/DDBJ databases">
        <authorList>
            <person name="Noorani M."/>
        </authorList>
    </citation>
    <scope>NUCLEOTIDE SEQUENCE</scope>
    <source>
        <strain evidence="2">Yugu1</strain>
    </source>
</reference>
<evidence type="ECO:0000313" key="2">
    <source>
        <dbReference type="EMBL" id="RCV23659.1"/>
    </source>
</evidence>
<dbReference type="PANTHER" id="PTHR46934:SF9">
    <property type="entry name" value="MYB_SANT-LIKE DOMAIN-CONTAINING PROTEIN"/>
    <property type="match status" value="1"/>
</dbReference>
<sequence length="289" mass="34117">MSTSQGTRTAWSYTYEKGLVDVMKEHVNIPMYRAQNSWTAEGWRNITNKFNDMFPTTHFTKQQVQEKEKELKGSYKIIKEARKSEPKGWKKLIKDNHKVPKFRKKPFLLYNNLDYCMKSIQNCHEFLYKCALYFIQLMSLKEQYLRPEVQSAPPYLNLEEQQSASGKKCKQSQMVAKLGEFIDLRKIQMEKNQEKLDEKKKKEYDYSVEKYIVVVDSIEDLTIEQKADANELFQSEMNRQIFMMAKNQAVRLVWLKKKIHRIRHEMSTCLVLCVHLFAASTGHKGVEGS</sequence>
<accession>A0A368R0D6</accession>
<name>A0A368R0D6_SETIT</name>
<dbReference type="OrthoDB" id="694532at2759"/>
<dbReference type="AlphaFoldDB" id="A0A368R0D6"/>
<dbReference type="PANTHER" id="PTHR46934">
    <property type="entry name" value="MYB_DNA-BIND_3 DOMAIN-CONTAINING PROTEIN-RELATED"/>
    <property type="match status" value="1"/>
</dbReference>
<protein>
    <recommendedName>
        <fullName evidence="1">Myb/SANT-like domain-containing protein</fullName>
    </recommendedName>
</protein>
<evidence type="ECO:0000259" key="1">
    <source>
        <dbReference type="Pfam" id="PF12776"/>
    </source>
</evidence>
<feature type="domain" description="Myb/SANT-like" evidence="1">
    <location>
        <begin position="11"/>
        <end position="89"/>
    </location>
</feature>
<dbReference type="EMBL" id="CM003532">
    <property type="protein sequence ID" value="RCV23659.1"/>
    <property type="molecule type" value="Genomic_DNA"/>
</dbReference>
<gene>
    <name evidence="2" type="ORF">SETIT_5G024500v2</name>
</gene>
<dbReference type="InterPro" id="IPR024752">
    <property type="entry name" value="Myb/SANT-like_dom"/>
</dbReference>
<reference evidence="2" key="1">
    <citation type="journal article" date="2012" name="Nat. Biotechnol.">
        <title>Reference genome sequence of the model plant Setaria.</title>
        <authorList>
            <person name="Bennetzen J.L."/>
            <person name="Schmutz J."/>
            <person name="Wang H."/>
            <person name="Percifield R."/>
            <person name="Hawkins J."/>
            <person name="Pontaroli A.C."/>
            <person name="Estep M."/>
            <person name="Feng L."/>
            <person name="Vaughn J.N."/>
            <person name="Grimwood J."/>
            <person name="Jenkins J."/>
            <person name="Barry K."/>
            <person name="Lindquist E."/>
            <person name="Hellsten U."/>
            <person name="Deshpande S."/>
            <person name="Wang X."/>
            <person name="Wu X."/>
            <person name="Mitros T."/>
            <person name="Triplett J."/>
            <person name="Yang X."/>
            <person name="Ye C.Y."/>
            <person name="Mauro-Herrera M."/>
            <person name="Wang L."/>
            <person name="Li P."/>
            <person name="Sharma M."/>
            <person name="Sharma R."/>
            <person name="Ronald P.C."/>
            <person name="Panaud O."/>
            <person name="Kellogg E.A."/>
            <person name="Brutnell T.P."/>
            <person name="Doust A.N."/>
            <person name="Tuskan G.A."/>
            <person name="Rokhsar D."/>
            <person name="Devos K.M."/>
        </authorList>
    </citation>
    <scope>NUCLEOTIDE SEQUENCE [LARGE SCALE GENOMIC DNA]</scope>
    <source>
        <strain evidence="2">Yugu1</strain>
    </source>
</reference>